<organism evidence="1 2">
    <name type="scientific">Sphingomonas morindae</name>
    <dbReference type="NCBI Taxonomy" id="1541170"/>
    <lineage>
        <taxon>Bacteria</taxon>
        <taxon>Pseudomonadati</taxon>
        <taxon>Pseudomonadota</taxon>
        <taxon>Alphaproteobacteria</taxon>
        <taxon>Sphingomonadales</taxon>
        <taxon>Sphingomonadaceae</taxon>
        <taxon>Sphingomonas</taxon>
    </lineage>
</organism>
<dbReference type="EMBL" id="CP084930">
    <property type="protein sequence ID" value="USI74114.1"/>
    <property type="molecule type" value="Genomic_DNA"/>
</dbReference>
<protein>
    <submittedName>
        <fullName evidence="1">Uncharacterized protein</fullName>
    </submittedName>
</protein>
<name>A0ABY4XB34_9SPHN</name>
<sequence length="74" mass="7992">MSLWVAMAMLGTIGGPEAAGFDLARPRPAPLLLPAHPTRARWLAPELGPPPAAHKAPARLRIRGRRVKLRIPFG</sequence>
<dbReference type="Proteomes" id="UP001056937">
    <property type="component" value="Chromosome 1"/>
</dbReference>
<evidence type="ECO:0000313" key="2">
    <source>
        <dbReference type="Proteomes" id="UP001056937"/>
    </source>
</evidence>
<dbReference type="RefSeq" id="WP_252167920.1">
    <property type="nucleotide sequence ID" value="NZ_CP084930.1"/>
</dbReference>
<keyword evidence="2" id="KW-1185">Reference proteome</keyword>
<accession>A0ABY4XB34</accession>
<evidence type="ECO:0000313" key="1">
    <source>
        <dbReference type="EMBL" id="USI74114.1"/>
    </source>
</evidence>
<reference evidence="1" key="1">
    <citation type="journal article" date="2022" name="Toxins">
        <title>Genomic Analysis of Sphingopyxis sp. USTB-05 for Biodegrading Cyanobacterial Hepatotoxins.</title>
        <authorList>
            <person name="Liu C."/>
            <person name="Xu Q."/>
            <person name="Zhao Z."/>
            <person name="Zhang H."/>
            <person name="Liu X."/>
            <person name="Yin C."/>
            <person name="Liu Y."/>
            <person name="Yan H."/>
        </authorList>
    </citation>
    <scope>NUCLEOTIDE SEQUENCE</scope>
    <source>
        <strain evidence="1">NBD5</strain>
    </source>
</reference>
<proteinExistence type="predicted"/>
<gene>
    <name evidence="1" type="ORF">LHA26_06540</name>
</gene>